<protein>
    <submittedName>
        <fullName evidence="2 4">Uncharacterized protein</fullName>
    </submittedName>
</protein>
<reference evidence="4" key="1">
    <citation type="submission" date="2017-02" db="UniProtKB">
        <authorList>
            <consortium name="WormBaseParasite"/>
        </authorList>
    </citation>
    <scope>IDENTIFICATION</scope>
</reference>
<dbReference type="WBParaSite" id="ASIM_0000924701-mRNA-1">
    <property type="protein sequence ID" value="ASIM_0000924701-mRNA-1"/>
    <property type="gene ID" value="ASIM_0000924701"/>
</dbReference>
<dbReference type="AlphaFoldDB" id="A0A0M3JNK6"/>
<evidence type="ECO:0000256" key="1">
    <source>
        <dbReference type="SAM" id="MobiDB-lite"/>
    </source>
</evidence>
<dbReference type="EMBL" id="UYRR01025937">
    <property type="protein sequence ID" value="VDK35775.1"/>
    <property type="molecule type" value="Genomic_DNA"/>
</dbReference>
<evidence type="ECO:0000313" key="2">
    <source>
        <dbReference type="EMBL" id="VDK35775.1"/>
    </source>
</evidence>
<organism evidence="4">
    <name type="scientific">Anisakis simplex</name>
    <name type="common">Herring worm</name>
    <dbReference type="NCBI Taxonomy" id="6269"/>
    <lineage>
        <taxon>Eukaryota</taxon>
        <taxon>Metazoa</taxon>
        <taxon>Ecdysozoa</taxon>
        <taxon>Nematoda</taxon>
        <taxon>Chromadorea</taxon>
        <taxon>Rhabditida</taxon>
        <taxon>Spirurina</taxon>
        <taxon>Ascaridomorpha</taxon>
        <taxon>Ascaridoidea</taxon>
        <taxon>Anisakidae</taxon>
        <taxon>Anisakis</taxon>
        <taxon>Anisakis simplex complex</taxon>
    </lineage>
</organism>
<evidence type="ECO:0000313" key="3">
    <source>
        <dbReference type="Proteomes" id="UP000267096"/>
    </source>
</evidence>
<keyword evidence="3" id="KW-1185">Reference proteome</keyword>
<proteinExistence type="predicted"/>
<feature type="compositionally biased region" description="Polar residues" evidence="1">
    <location>
        <begin position="1"/>
        <end position="27"/>
    </location>
</feature>
<gene>
    <name evidence="2" type="ORF">ASIM_LOCUS8985</name>
</gene>
<feature type="region of interest" description="Disordered" evidence="1">
    <location>
        <begin position="1"/>
        <end position="37"/>
    </location>
</feature>
<reference evidence="2 3" key="2">
    <citation type="submission" date="2018-11" db="EMBL/GenBank/DDBJ databases">
        <authorList>
            <consortium name="Pathogen Informatics"/>
        </authorList>
    </citation>
    <scope>NUCLEOTIDE SEQUENCE [LARGE SCALE GENOMIC DNA]</scope>
</reference>
<sequence>MQGSSTNDFSTASTFSEESNRATSTTPMVVIRTDQPDSDDRRLMVKGIGSTNECHHVHDKERVRSLHDCFRFL</sequence>
<accession>A0A0M3JNK6</accession>
<dbReference type="Proteomes" id="UP000267096">
    <property type="component" value="Unassembled WGS sequence"/>
</dbReference>
<name>A0A0M3JNK6_ANISI</name>
<evidence type="ECO:0000313" key="4">
    <source>
        <dbReference type="WBParaSite" id="ASIM_0000924701-mRNA-1"/>
    </source>
</evidence>